<gene>
    <name evidence="2" type="ORF">ACJMK2_016716</name>
</gene>
<dbReference type="InterPro" id="IPR049352">
    <property type="entry name" value="Rost"/>
</dbReference>
<feature type="transmembrane region" description="Helical" evidence="1">
    <location>
        <begin position="174"/>
        <end position="196"/>
    </location>
</feature>
<reference evidence="2 3" key="1">
    <citation type="submission" date="2024-11" db="EMBL/GenBank/DDBJ databases">
        <title>Chromosome-level genome assembly of the freshwater bivalve Anodonta woodiana.</title>
        <authorList>
            <person name="Chen X."/>
        </authorList>
    </citation>
    <scope>NUCLEOTIDE SEQUENCE [LARGE SCALE GENOMIC DNA]</scope>
    <source>
        <strain evidence="2">MN2024</strain>
        <tissue evidence="2">Gills</tissue>
    </source>
</reference>
<feature type="transmembrane region" description="Helical" evidence="1">
    <location>
        <begin position="34"/>
        <end position="56"/>
    </location>
</feature>
<feature type="transmembrane region" description="Helical" evidence="1">
    <location>
        <begin position="222"/>
        <end position="250"/>
    </location>
</feature>
<organism evidence="2 3">
    <name type="scientific">Sinanodonta woodiana</name>
    <name type="common">Chinese pond mussel</name>
    <name type="synonym">Anodonta woodiana</name>
    <dbReference type="NCBI Taxonomy" id="1069815"/>
    <lineage>
        <taxon>Eukaryota</taxon>
        <taxon>Metazoa</taxon>
        <taxon>Spiralia</taxon>
        <taxon>Lophotrochozoa</taxon>
        <taxon>Mollusca</taxon>
        <taxon>Bivalvia</taxon>
        <taxon>Autobranchia</taxon>
        <taxon>Heteroconchia</taxon>
        <taxon>Palaeoheterodonta</taxon>
        <taxon>Unionida</taxon>
        <taxon>Unionoidea</taxon>
        <taxon>Unionidae</taxon>
        <taxon>Unioninae</taxon>
        <taxon>Sinanodonta</taxon>
    </lineage>
</organism>
<keyword evidence="1" id="KW-0812">Transmembrane</keyword>
<proteinExistence type="predicted"/>
<dbReference type="Pfam" id="PF21534">
    <property type="entry name" value="Rost"/>
    <property type="match status" value="1"/>
</dbReference>
<dbReference type="Proteomes" id="UP001634394">
    <property type="component" value="Unassembled WGS sequence"/>
</dbReference>
<dbReference type="PANTHER" id="PTHR12242">
    <property type="entry name" value="OS02G0130600 PROTEIN-RELATED"/>
    <property type="match status" value="1"/>
</dbReference>
<evidence type="ECO:0008006" key="4">
    <source>
        <dbReference type="Google" id="ProtNLM"/>
    </source>
</evidence>
<evidence type="ECO:0000313" key="3">
    <source>
        <dbReference type="Proteomes" id="UP001634394"/>
    </source>
</evidence>
<keyword evidence="1" id="KW-1133">Transmembrane helix</keyword>
<evidence type="ECO:0000313" key="2">
    <source>
        <dbReference type="EMBL" id="KAL3853150.1"/>
    </source>
</evidence>
<name>A0ABD3UXY8_SINWO</name>
<dbReference type="EMBL" id="JBJQND010000015">
    <property type="protein sequence ID" value="KAL3853150.1"/>
    <property type="molecule type" value="Genomic_DNA"/>
</dbReference>
<keyword evidence="1" id="KW-0472">Membrane</keyword>
<keyword evidence="3" id="KW-1185">Reference proteome</keyword>
<comment type="caution">
    <text evidence="2">The sequence shown here is derived from an EMBL/GenBank/DDBJ whole genome shotgun (WGS) entry which is preliminary data.</text>
</comment>
<sequence>MSYKEEFRLKNFLLDYNWPQHFVQLQCGSIKGYLGWRVLSCLYHVVWIIITGAYSWQFAGPDPNQQVKWFIYLTDWAYFILTMATLLDCVVVAYVFIARKDIVEGKMTTMTWYLKADWVMFEMSNAANFMITILFWSLIYKGDYPTNAVIIETHALNSVYVILNLFFTRVPVRIYHVFHSMLFALVYVLFSVVYYASGGKNYHDQPYIYPVVDWGGNPEWAAFYSLMALFIGLPVCHLICYAVYVVRLVIYRKCLISKSSSRSEHERDFENIHISAVTSYSNKS</sequence>
<accession>A0ABD3UXY8</accession>
<dbReference type="PANTHER" id="PTHR12242:SF45">
    <property type="entry name" value="MARVEL DOMAIN-CONTAINING PROTEIN"/>
    <property type="match status" value="1"/>
</dbReference>
<protein>
    <recommendedName>
        <fullName evidence="4">Protein rolling stone</fullName>
    </recommendedName>
</protein>
<feature type="transmembrane region" description="Helical" evidence="1">
    <location>
        <begin position="118"/>
        <end position="140"/>
    </location>
</feature>
<evidence type="ECO:0000256" key="1">
    <source>
        <dbReference type="SAM" id="Phobius"/>
    </source>
</evidence>
<feature type="transmembrane region" description="Helical" evidence="1">
    <location>
        <begin position="146"/>
        <end position="167"/>
    </location>
</feature>
<feature type="transmembrane region" description="Helical" evidence="1">
    <location>
        <begin position="76"/>
        <end position="97"/>
    </location>
</feature>
<dbReference type="AlphaFoldDB" id="A0ABD3UXY8"/>